<evidence type="ECO:0000256" key="4">
    <source>
        <dbReference type="ARBA" id="ARBA00022692"/>
    </source>
</evidence>
<dbReference type="AlphaFoldDB" id="A0A2T4SCR0"/>
<evidence type="ECO:0000256" key="8">
    <source>
        <dbReference type="ARBA" id="ARBA00023136"/>
    </source>
</evidence>
<dbReference type="EMBL" id="PZHR01000009">
    <property type="protein sequence ID" value="PTK60165.1"/>
    <property type="molecule type" value="Genomic_DNA"/>
</dbReference>
<gene>
    <name evidence="15" type="ORF">BUZ61_03120</name>
    <name evidence="16" type="ORF">NCTC13834_00141</name>
</gene>
<dbReference type="Proteomes" id="UP000254412">
    <property type="component" value="Unassembled WGS sequence"/>
</dbReference>
<dbReference type="EMBL" id="UHDS01000001">
    <property type="protein sequence ID" value="SUM53858.1"/>
    <property type="molecule type" value="Genomic_DNA"/>
</dbReference>
<sequence length="157" mass="18541">MKKIIYNALYWFVIQMIIAQLGTYISRKCLENGHIYFKSWPIEQEGQLWQKVVKVQYWKNHLPDGQRINSTIISKSNFDKSSHADEVRQFILETRRAEFVHLLSIVPVIVFAKSSSSVKMINLVYVVIANVPCIIVQRYNRPKLERVYLRKLKRKGD</sequence>
<feature type="transmembrane region" description="Helical" evidence="14">
    <location>
        <begin position="6"/>
        <end position="25"/>
    </location>
</feature>
<dbReference type="RefSeq" id="WP_103372705.1">
    <property type="nucleotide sequence ID" value="NZ_BMCF01000007.1"/>
</dbReference>
<comment type="subcellular location">
    <subcellularLocation>
        <location evidence="1">Cell membrane</location>
        <topology evidence="1">Single-pass membrane protein</topology>
    </subcellularLocation>
</comment>
<keyword evidence="6" id="KW-0125">Carotenoid biosynthesis</keyword>
<dbReference type="GO" id="GO:0005886">
    <property type="term" value="C:plasma membrane"/>
    <property type="evidence" value="ECO:0007669"/>
    <property type="project" value="UniProtKB-SubCell"/>
</dbReference>
<evidence type="ECO:0000256" key="9">
    <source>
        <dbReference type="ARBA" id="ARBA00023315"/>
    </source>
</evidence>
<dbReference type="Proteomes" id="UP000240400">
    <property type="component" value="Unassembled WGS sequence"/>
</dbReference>
<comment type="pathway">
    <text evidence="10">Carotenoid biosynthesis; staphyloxanthin biosynthesis; staphyloxanthin from farnesyl diphosphate: step 5/5.</text>
</comment>
<dbReference type="GO" id="GO:0016117">
    <property type="term" value="P:carotenoid biosynthetic process"/>
    <property type="evidence" value="ECO:0007669"/>
    <property type="project" value="UniProtKB-KW"/>
</dbReference>
<keyword evidence="2" id="KW-1003">Cell membrane</keyword>
<name>A0A2T4SCR0_9STAP</name>
<reference evidence="15" key="2">
    <citation type="submission" date="2018-03" db="EMBL/GenBank/DDBJ databases">
        <authorList>
            <person name="Keele B.F."/>
        </authorList>
    </citation>
    <scope>NUCLEOTIDE SEQUENCE</scope>
    <source>
        <strain evidence="15">SNUC 4337</strain>
    </source>
</reference>
<evidence type="ECO:0000256" key="10">
    <source>
        <dbReference type="ARBA" id="ARBA00023588"/>
    </source>
</evidence>
<comment type="function">
    <text evidence="13">Catalyzes the acylation of glycosyl-4,4'-diaponeurosporenoate, i.e. the esterification of glucose at the C6'' position with the carboxyl group of the C(15) fatty acid 12-methyltetradecanoic acid, to yield staphyloxanthin. This is the last step in the biosynthesis of this orange pigment, present in most staphylococci strains.</text>
</comment>
<evidence type="ECO:0000256" key="7">
    <source>
        <dbReference type="ARBA" id="ARBA00022989"/>
    </source>
</evidence>
<dbReference type="GO" id="GO:0016746">
    <property type="term" value="F:acyltransferase activity"/>
    <property type="evidence" value="ECO:0007669"/>
    <property type="project" value="UniProtKB-KW"/>
</dbReference>
<keyword evidence="8 14" id="KW-0472">Membrane</keyword>
<dbReference type="Pfam" id="PF18927">
    <property type="entry name" value="CrtO"/>
    <property type="match status" value="1"/>
</dbReference>
<dbReference type="InterPro" id="IPR044021">
    <property type="entry name" value="CrtO"/>
</dbReference>
<keyword evidence="3 15" id="KW-0808">Transferase</keyword>
<keyword evidence="7 14" id="KW-1133">Transmembrane helix</keyword>
<evidence type="ECO:0000256" key="1">
    <source>
        <dbReference type="ARBA" id="ARBA00004162"/>
    </source>
</evidence>
<organism evidence="15 17">
    <name type="scientific">Staphylococcus nepalensis</name>
    <dbReference type="NCBI Taxonomy" id="214473"/>
    <lineage>
        <taxon>Bacteria</taxon>
        <taxon>Bacillati</taxon>
        <taxon>Bacillota</taxon>
        <taxon>Bacilli</taxon>
        <taxon>Bacillales</taxon>
        <taxon>Staphylococcaceae</taxon>
        <taxon>Staphylococcus</taxon>
    </lineage>
</organism>
<evidence type="ECO:0000313" key="15">
    <source>
        <dbReference type="EMBL" id="PTK60165.1"/>
    </source>
</evidence>
<dbReference type="OrthoDB" id="3783432at2"/>
<evidence type="ECO:0000313" key="17">
    <source>
        <dbReference type="Proteomes" id="UP000240400"/>
    </source>
</evidence>
<evidence type="ECO:0000256" key="11">
    <source>
        <dbReference type="ARBA" id="ARBA00023603"/>
    </source>
</evidence>
<keyword evidence="9 15" id="KW-0012">Acyltransferase</keyword>
<keyword evidence="5" id="KW-0732">Signal</keyword>
<proteinExistence type="inferred from homology"/>
<keyword evidence="4 14" id="KW-0812">Transmembrane</keyword>
<evidence type="ECO:0000313" key="16">
    <source>
        <dbReference type="EMBL" id="SUM53858.1"/>
    </source>
</evidence>
<accession>A0A2T4SCR0</accession>
<reference evidence="15 17" key="1">
    <citation type="journal article" date="2016" name="Front. Microbiol.">
        <title>Comprehensive Phylogenetic Analysis of Bovine Non-aureus Staphylococci Species Based on Whole-Genome Sequencing.</title>
        <authorList>
            <person name="Naushad S."/>
            <person name="Barkema H.W."/>
            <person name="Luby C."/>
            <person name="Condas L.A."/>
            <person name="Nobrega D.B."/>
            <person name="Carson D.A."/>
            <person name="De Buck J."/>
        </authorList>
    </citation>
    <scope>NUCLEOTIDE SEQUENCE [LARGE SCALE GENOMIC DNA]</scope>
    <source>
        <strain evidence="15 17">SNUC 4337</strain>
    </source>
</reference>
<evidence type="ECO:0000256" key="12">
    <source>
        <dbReference type="ARBA" id="ARBA00023667"/>
    </source>
</evidence>
<evidence type="ECO:0000313" key="18">
    <source>
        <dbReference type="Proteomes" id="UP000254412"/>
    </source>
</evidence>
<evidence type="ECO:0000256" key="2">
    <source>
        <dbReference type="ARBA" id="ARBA00022475"/>
    </source>
</evidence>
<reference evidence="16 18" key="3">
    <citation type="submission" date="2018-06" db="EMBL/GenBank/DDBJ databases">
        <authorList>
            <consortium name="Pathogen Informatics"/>
            <person name="Doyle S."/>
        </authorList>
    </citation>
    <scope>NUCLEOTIDE SEQUENCE [LARGE SCALE GENOMIC DNA]</scope>
    <source>
        <strain evidence="16 18">NCTC13834</strain>
    </source>
</reference>
<evidence type="ECO:0000256" key="3">
    <source>
        <dbReference type="ARBA" id="ARBA00022679"/>
    </source>
</evidence>
<evidence type="ECO:0000256" key="6">
    <source>
        <dbReference type="ARBA" id="ARBA00022746"/>
    </source>
</evidence>
<comment type="similarity">
    <text evidence="11">Belongs to the acyltransferase CrtO family.</text>
</comment>
<evidence type="ECO:0000256" key="14">
    <source>
        <dbReference type="SAM" id="Phobius"/>
    </source>
</evidence>
<evidence type="ECO:0000256" key="5">
    <source>
        <dbReference type="ARBA" id="ARBA00022729"/>
    </source>
</evidence>
<dbReference type="UniPathway" id="UPA00029">
    <property type="reaction ID" value="UER00560"/>
</dbReference>
<protein>
    <recommendedName>
        <fullName evidence="12">Glycosyl-4,4'-diaponeurosporenoate acyltransferase</fullName>
    </recommendedName>
</protein>
<evidence type="ECO:0000256" key="13">
    <source>
        <dbReference type="ARBA" id="ARBA00025324"/>
    </source>
</evidence>